<dbReference type="GO" id="GO:0051607">
    <property type="term" value="P:defense response to virus"/>
    <property type="evidence" value="ECO:0007669"/>
    <property type="project" value="UniProtKB-KW"/>
</dbReference>
<evidence type="ECO:0000256" key="1">
    <source>
        <dbReference type="ARBA" id="ARBA00004236"/>
    </source>
</evidence>
<keyword evidence="12" id="KW-1185">Reference proteome</keyword>
<keyword evidence="4" id="KW-0547">Nucleotide-binding</keyword>
<keyword evidence="7 9" id="KW-0472">Membrane</keyword>
<feature type="transmembrane region" description="Helical" evidence="9">
    <location>
        <begin position="89"/>
        <end position="112"/>
    </location>
</feature>
<evidence type="ECO:0000256" key="9">
    <source>
        <dbReference type="SAM" id="Phobius"/>
    </source>
</evidence>
<dbReference type="InterPro" id="IPR043760">
    <property type="entry name" value="PycTM_dom"/>
</dbReference>
<dbReference type="AlphaFoldDB" id="A0A6M5YB79"/>
<keyword evidence="11" id="KW-0378">Hydrolase</keyword>
<evidence type="ECO:0000313" key="12">
    <source>
        <dbReference type="Proteomes" id="UP000502756"/>
    </source>
</evidence>
<dbReference type="Proteomes" id="UP000502756">
    <property type="component" value="Chromosome"/>
</dbReference>
<gene>
    <name evidence="11" type="ORF">HNV11_12515</name>
</gene>
<protein>
    <submittedName>
        <fullName evidence="11">Metal-dependent phosphohydrolase</fullName>
    </submittedName>
</protein>
<evidence type="ECO:0000256" key="4">
    <source>
        <dbReference type="ARBA" id="ARBA00022741"/>
    </source>
</evidence>
<dbReference type="GO" id="GO:0016787">
    <property type="term" value="F:hydrolase activity"/>
    <property type="evidence" value="ECO:0007669"/>
    <property type="project" value="UniProtKB-KW"/>
</dbReference>
<feature type="region of interest" description="Disordered" evidence="8">
    <location>
        <begin position="1"/>
        <end position="43"/>
    </location>
</feature>
<dbReference type="EMBL" id="CP053435">
    <property type="protein sequence ID" value="QJW90142.1"/>
    <property type="molecule type" value="Genomic_DNA"/>
</dbReference>
<feature type="transmembrane region" description="Helical" evidence="9">
    <location>
        <begin position="189"/>
        <end position="208"/>
    </location>
</feature>
<dbReference type="Pfam" id="PF18967">
    <property type="entry name" value="PycTM"/>
    <property type="match status" value="1"/>
</dbReference>
<comment type="subcellular location">
    <subcellularLocation>
        <location evidence="1">Cell membrane</location>
    </subcellularLocation>
</comment>
<proteinExistence type="predicted"/>
<evidence type="ECO:0000256" key="5">
    <source>
        <dbReference type="ARBA" id="ARBA00022989"/>
    </source>
</evidence>
<keyword evidence="6" id="KW-0051">Antiviral defense</keyword>
<evidence type="ECO:0000256" key="7">
    <source>
        <dbReference type="ARBA" id="ARBA00023136"/>
    </source>
</evidence>
<dbReference type="KEGG" id="stae:HNV11_12515"/>
<evidence type="ECO:0000256" key="3">
    <source>
        <dbReference type="ARBA" id="ARBA00022692"/>
    </source>
</evidence>
<evidence type="ECO:0000256" key="2">
    <source>
        <dbReference type="ARBA" id="ARBA00022475"/>
    </source>
</evidence>
<name>A0A6M5YB79_9BACT</name>
<dbReference type="GO" id="GO:0000166">
    <property type="term" value="F:nucleotide binding"/>
    <property type="evidence" value="ECO:0007669"/>
    <property type="project" value="UniProtKB-KW"/>
</dbReference>
<reference evidence="11 12" key="1">
    <citation type="submission" date="2020-05" db="EMBL/GenBank/DDBJ databases">
        <title>Genome sequencing of Spirosoma sp. TS118.</title>
        <authorList>
            <person name="Lee J.-H."/>
            <person name="Jeong S."/>
            <person name="Zhao L."/>
            <person name="Jung J.-H."/>
            <person name="Kim M.-K."/>
            <person name="Lim S."/>
        </authorList>
    </citation>
    <scope>NUCLEOTIDE SEQUENCE [LARGE SCALE GENOMIC DNA]</scope>
    <source>
        <strain evidence="11 12">TS118</strain>
    </source>
</reference>
<accession>A0A6M5YB79</accession>
<feature type="domain" description="Pycsar effector protein" evidence="10">
    <location>
        <begin position="51"/>
        <end position="204"/>
    </location>
</feature>
<keyword evidence="3 9" id="KW-0812">Transmembrane</keyword>
<evidence type="ECO:0000256" key="6">
    <source>
        <dbReference type="ARBA" id="ARBA00023118"/>
    </source>
</evidence>
<evidence type="ECO:0000313" key="11">
    <source>
        <dbReference type="EMBL" id="QJW90142.1"/>
    </source>
</evidence>
<keyword evidence="2" id="KW-1003">Cell membrane</keyword>
<dbReference type="RefSeq" id="WP_171739987.1">
    <property type="nucleotide sequence ID" value="NZ_CP053435.1"/>
</dbReference>
<sequence length="209" mass="23618">MTSLPEEMQPEPLLNADQDTKTDGGKKPKKDKKRKESGSRGIETMFRTTMSSHLQLSSMADSKANLMISINSIIVSILISSFLKNMNEMPQLLLPTCLLTALCLLTITFALLSTRPRITSHQNTADPAQDRTIDLLFFGDFTRLTADAYRTGVKDVMNNPERLYDTMIDNLYLQGKVLEQKYKLLKISYNLFLFGFPLVVILYIAALWA</sequence>
<evidence type="ECO:0000256" key="8">
    <source>
        <dbReference type="SAM" id="MobiDB-lite"/>
    </source>
</evidence>
<dbReference type="GO" id="GO:0005886">
    <property type="term" value="C:plasma membrane"/>
    <property type="evidence" value="ECO:0007669"/>
    <property type="project" value="UniProtKB-SubCell"/>
</dbReference>
<evidence type="ECO:0000259" key="10">
    <source>
        <dbReference type="Pfam" id="PF18967"/>
    </source>
</evidence>
<feature type="transmembrane region" description="Helical" evidence="9">
    <location>
        <begin position="64"/>
        <end position="83"/>
    </location>
</feature>
<organism evidence="11 12">
    <name type="scientific">Spirosoma taeanense</name>
    <dbReference type="NCBI Taxonomy" id="2735870"/>
    <lineage>
        <taxon>Bacteria</taxon>
        <taxon>Pseudomonadati</taxon>
        <taxon>Bacteroidota</taxon>
        <taxon>Cytophagia</taxon>
        <taxon>Cytophagales</taxon>
        <taxon>Cytophagaceae</taxon>
        <taxon>Spirosoma</taxon>
    </lineage>
</organism>
<keyword evidence="5 9" id="KW-1133">Transmembrane helix</keyword>